<organism evidence="2 3">
    <name type="scientific">Heliocybe sulcata</name>
    <dbReference type="NCBI Taxonomy" id="5364"/>
    <lineage>
        <taxon>Eukaryota</taxon>
        <taxon>Fungi</taxon>
        <taxon>Dikarya</taxon>
        <taxon>Basidiomycota</taxon>
        <taxon>Agaricomycotina</taxon>
        <taxon>Agaricomycetes</taxon>
        <taxon>Gloeophyllales</taxon>
        <taxon>Gloeophyllaceae</taxon>
        <taxon>Heliocybe</taxon>
    </lineage>
</organism>
<keyword evidence="3" id="KW-1185">Reference proteome</keyword>
<feature type="compositionally biased region" description="Polar residues" evidence="1">
    <location>
        <begin position="1"/>
        <end position="27"/>
    </location>
</feature>
<proteinExistence type="predicted"/>
<accession>A0A5C3N7P7</accession>
<feature type="compositionally biased region" description="Polar residues" evidence="1">
    <location>
        <begin position="130"/>
        <end position="139"/>
    </location>
</feature>
<feature type="compositionally biased region" description="Basic and acidic residues" evidence="1">
    <location>
        <begin position="211"/>
        <end position="228"/>
    </location>
</feature>
<dbReference type="EMBL" id="ML213507">
    <property type="protein sequence ID" value="TFK53333.1"/>
    <property type="molecule type" value="Genomic_DNA"/>
</dbReference>
<feature type="region of interest" description="Disordered" evidence="1">
    <location>
        <begin position="550"/>
        <end position="593"/>
    </location>
</feature>
<feature type="compositionally biased region" description="Basic and acidic residues" evidence="1">
    <location>
        <begin position="370"/>
        <end position="387"/>
    </location>
</feature>
<protein>
    <submittedName>
        <fullName evidence="2">Uncharacterized protein</fullName>
    </submittedName>
</protein>
<sequence>MSVDPSQRNRKTQSYQGPQGVPQNMNISPREASPSPSFRERQRAIKGQSVPLVYSHAQQPSPTMSNSSHQSKRSPPPSSRISPTHVIPGPRDLAQERPVPMHSFSQPDIRQGISPPHPPPPPQHSMSQSEVPTQYSTNPVLGYPRPINRAAQAPFLTNYEQMESSWQMTDELMAEIERADLQQTQAAGTFGVAYAGGAASGAIVGSPPKDYTLERIRSSERASPKDSDGSQGSLGRRQGQRERPQNTQGLRDSPTGRPLPTSTSPNSQLSRRHTSPDGLDSDQTAVYNGYEREYYPAPNRVPPPLTREGSNVTAPESGTMRGTPPAVSKLSGQTPPAQAAKARTPDRSLPVQEEPEEDLNVGTSKAPQRRSTEYNRRDVELVNDRHPSPTPSSDIHPEGNDVRYSPREDRHDDGRASRAEHREDDDVTLNEHSEDDHDHQHKDNLSPSESESYTPRSPTADLPAQYGGDARYGTPNADFQQTIRAAKTRGGITDQLGLRGLEQTFETMLEPPVQQSTRQAVPGRQAQHLSYTQELQNFFDESAYLQAYMASPRPGAPVPPTPHSQTAAPSPSPLISGLRSELGPSPAPPMPIGSPYPYPFTHIRRAHGHIPSQQSSNYDPNHPAAIQEQLARQMQIYAMNNAAIMSDSTLSPSSTPFPGPGYNPWAFLPTTRHLRNGFDASMSIQSSPSHEPLELLPPRIVRGKSLKHTKPSSNLRAVQTSSKQRKPPPRVESTQPRDTSPDNTSGEETAGEEKVEEPGEVQWVNGVSQDDTGEWVDEEDEDEDDEDLLDLEFHPTYIGNPDKRRRKWDTRWDELVQAFQALDRQTDTTLVLLASPPHSTKLHALTSRSIKRDPSLRHSPAMASIRTSFTHIASQRRITRSRMTSLVERLALHSDVSADGSDVSSSSREEDLKRALEAALGSLGALGNIYEQREARWRDEMRRISDERERVELLLRQTLGSRLPNGDGAGHTL</sequence>
<feature type="compositionally biased region" description="Basic and acidic residues" evidence="1">
    <location>
        <begin position="395"/>
        <end position="444"/>
    </location>
</feature>
<feature type="compositionally biased region" description="Polar residues" evidence="1">
    <location>
        <begin position="711"/>
        <end position="722"/>
    </location>
</feature>
<dbReference type="STRING" id="5364.A0A5C3N7P7"/>
<feature type="region of interest" description="Disordered" evidence="1">
    <location>
        <begin position="1"/>
        <end position="146"/>
    </location>
</feature>
<dbReference type="AlphaFoldDB" id="A0A5C3N7P7"/>
<feature type="compositionally biased region" description="Polar residues" evidence="1">
    <location>
        <begin position="732"/>
        <end position="744"/>
    </location>
</feature>
<reference evidence="2 3" key="1">
    <citation type="journal article" date="2019" name="Nat. Ecol. Evol.">
        <title>Megaphylogeny resolves global patterns of mushroom evolution.</title>
        <authorList>
            <person name="Varga T."/>
            <person name="Krizsan K."/>
            <person name="Foldi C."/>
            <person name="Dima B."/>
            <person name="Sanchez-Garcia M."/>
            <person name="Sanchez-Ramirez S."/>
            <person name="Szollosi G.J."/>
            <person name="Szarkandi J.G."/>
            <person name="Papp V."/>
            <person name="Albert L."/>
            <person name="Andreopoulos W."/>
            <person name="Angelini C."/>
            <person name="Antonin V."/>
            <person name="Barry K.W."/>
            <person name="Bougher N.L."/>
            <person name="Buchanan P."/>
            <person name="Buyck B."/>
            <person name="Bense V."/>
            <person name="Catcheside P."/>
            <person name="Chovatia M."/>
            <person name="Cooper J."/>
            <person name="Damon W."/>
            <person name="Desjardin D."/>
            <person name="Finy P."/>
            <person name="Geml J."/>
            <person name="Haridas S."/>
            <person name="Hughes K."/>
            <person name="Justo A."/>
            <person name="Karasinski D."/>
            <person name="Kautmanova I."/>
            <person name="Kiss B."/>
            <person name="Kocsube S."/>
            <person name="Kotiranta H."/>
            <person name="LaButti K.M."/>
            <person name="Lechner B.E."/>
            <person name="Liimatainen K."/>
            <person name="Lipzen A."/>
            <person name="Lukacs Z."/>
            <person name="Mihaltcheva S."/>
            <person name="Morgado L.N."/>
            <person name="Niskanen T."/>
            <person name="Noordeloos M.E."/>
            <person name="Ohm R.A."/>
            <person name="Ortiz-Santana B."/>
            <person name="Ovrebo C."/>
            <person name="Racz N."/>
            <person name="Riley R."/>
            <person name="Savchenko A."/>
            <person name="Shiryaev A."/>
            <person name="Soop K."/>
            <person name="Spirin V."/>
            <person name="Szebenyi C."/>
            <person name="Tomsovsky M."/>
            <person name="Tulloss R.E."/>
            <person name="Uehling J."/>
            <person name="Grigoriev I.V."/>
            <person name="Vagvolgyi C."/>
            <person name="Papp T."/>
            <person name="Martin F.M."/>
            <person name="Miettinen O."/>
            <person name="Hibbett D.S."/>
            <person name="Nagy L.G."/>
        </authorList>
    </citation>
    <scope>NUCLEOTIDE SEQUENCE [LARGE SCALE GENOMIC DNA]</scope>
    <source>
        <strain evidence="2 3">OMC1185</strain>
    </source>
</reference>
<feature type="compositionally biased region" description="Polar residues" evidence="1">
    <location>
        <begin position="260"/>
        <end position="269"/>
    </location>
</feature>
<feature type="compositionally biased region" description="Acidic residues" evidence="1">
    <location>
        <begin position="771"/>
        <end position="788"/>
    </location>
</feature>
<evidence type="ECO:0000313" key="3">
    <source>
        <dbReference type="Proteomes" id="UP000305948"/>
    </source>
</evidence>
<feature type="compositionally biased region" description="Polar residues" evidence="1">
    <location>
        <begin position="56"/>
        <end position="66"/>
    </location>
</feature>
<evidence type="ECO:0000256" key="1">
    <source>
        <dbReference type="SAM" id="MobiDB-lite"/>
    </source>
</evidence>
<name>A0A5C3N7P7_9AGAM</name>
<feature type="compositionally biased region" description="Polar residues" evidence="1">
    <location>
        <begin position="445"/>
        <end position="457"/>
    </location>
</feature>
<feature type="region of interest" description="Disordered" evidence="1">
    <location>
        <begin position="199"/>
        <end position="475"/>
    </location>
</feature>
<dbReference type="OrthoDB" id="3243310at2759"/>
<evidence type="ECO:0000313" key="2">
    <source>
        <dbReference type="EMBL" id="TFK53333.1"/>
    </source>
</evidence>
<gene>
    <name evidence="2" type="ORF">OE88DRAFT_1655450</name>
</gene>
<feature type="region of interest" description="Disordered" evidence="1">
    <location>
        <begin position="704"/>
        <end position="788"/>
    </location>
</feature>
<dbReference type="Proteomes" id="UP000305948">
    <property type="component" value="Unassembled WGS sequence"/>
</dbReference>